<dbReference type="PANTHER" id="PTHR43708">
    <property type="entry name" value="CONSERVED EXPRESSED OXIDOREDUCTASE (EUROFUNG)"/>
    <property type="match status" value="1"/>
</dbReference>
<protein>
    <submittedName>
        <fullName evidence="4">Dehydrogenase</fullName>
    </submittedName>
</protein>
<dbReference type="Gene3D" id="3.40.50.720">
    <property type="entry name" value="NAD(P)-binding Rossmann-like Domain"/>
    <property type="match status" value="1"/>
</dbReference>
<dbReference type="Pfam" id="PF22725">
    <property type="entry name" value="GFO_IDH_MocA_C3"/>
    <property type="match status" value="1"/>
</dbReference>
<feature type="compositionally biased region" description="Gly residues" evidence="1">
    <location>
        <begin position="379"/>
        <end position="389"/>
    </location>
</feature>
<dbReference type="Pfam" id="PF01408">
    <property type="entry name" value="GFO_IDH_MocA"/>
    <property type="match status" value="1"/>
</dbReference>
<feature type="domain" description="GFO/IDH/MocA-like oxidoreductase" evidence="3">
    <location>
        <begin position="157"/>
        <end position="262"/>
    </location>
</feature>
<evidence type="ECO:0000259" key="2">
    <source>
        <dbReference type="Pfam" id="PF01408"/>
    </source>
</evidence>
<organism evidence="4 5">
    <name type="scientific">Actinoalloteichus caeruleus DSM 43889</name>
    <dbReference type="NCBI Taxonomy" id="1120930"/>
    <lineage>
        <taxon>Bacteria</taxon>
        <taxon>Bacillati</taxon>
        <taxon>Actinomycetota</taxon>
        <taxon>Actinomycetes</taxon>
        <taxon>Pseudonocardiales</taxon>
        <taxon>Pseudonocardiaceae</taxon>
        <taxon>Actinoalloteichus</taxon>
        <taxon>Actinoalloteichus cyanogriseus</taxon>
    </lineage>
</organism>
<reference evidence="4 5" key="1">
    <citation type="submission" date="2013-07" db="EMBL/GenBank/DDBJ databases">
        <authorList>
            <consortium name="DOE Joint Genome Institute"/>
            <person name="Reeve W."/>
            <person name="Huntemann M."/>
            <person name="Han J."/>
            <person name="Chen A."/>
            <person name="Kyrpides N."/>
            <person name="Mavromatis K."/>
            <person name="Markowitz V."/>
            <person name="Palaniappan K."/>
            <person name="Ivanova N."/>
            <person name="Schaumberg A."/>
            <person name="Pati A."/>
            <person name="Liolios K."/>
            <person name="Nordberg H.P."/>
            <person name="Cantor M.N."/>
            <person name="Hua S.X."/>
            <person name="Woyke T."/>
        </authorList>
    </citation>
    <scope>NUCLEOTIDE SEQUENCE [LARGE SCALE GENOMIC DNA]</scope>
    <source>
        <strain evidence="4 5">DSM 43889</strain>
    </source>
</reference>
<dbReference type="InterPro" id="IPR051317">
    <property type="entry name" value="Gfo/Idh/MocA_oxidoreduct"/>
</dbReference>
<dbReference type="InterPro" id="IPR036291">
    <property type="entry name" value="NAD(P)-bd_dom_sf"/>
</dbReference>
<evidence type="ECO:0000313" key="4">
    <source>
        <dbReference type="EMBL" id="MCP2331078.1"/>
    </source>
</evidence>
<comment type="caution">
    <text evidence="4">The sequence shown here is derived from an EMBL/GenBank/DDBJ whole genome shotgun (WGS) entry which is preliminary data.</text>
</comment>
<sequence length="389" mass="40429">MTVGAFRTVDHHGPLRAVVVGAGAMGRAWLNTVDASPTVDLVGVVDLDPNAATAALSACGVPPVPVSTSLSALAEATLPDLVVDVTIPSAHYSVTREALDLGLAVLGEKPLAATLAEAIGLVVAAERAGRLFAVSQNRRHSPGLAALRRQVWTLGAVGTVSTEFFRAPRFGGFREEMEHPLLLDMAIHPFDAARYLVGGDPVTVWCEEFNPHWSWYRGDAAATAIFEMTGGVRYLYTGSWCAPGLETSWNGRWRVSGRHGAAVWDGEGEPVVEHAVPVAGAAEAAAESRARGWGSPSPTDIAGSLADFEHALRTGLPPSTVAADNLLSLAMVHGAIASAGTGTRVVIADLLAEAHRDAVDGADEDLRPALRDWRPPTPGGNGGGSGAGT</sequence>
<dbReference type="InterPro" id="IPR000683">
    <property type="entry name" value="Gfo/Idh/MocA-like_OxRdtase_N"/>
</dbReference>
<dbReference type="Proteomes" id="UP000791080">
    <property type="component" value="Unassembled WGS sequence"/>
</dbReference>
<proteinExistence type="predicted"/>
<keyword evidence="5" id="KW-1185">Reference proteome</keyword>
<reference evidence="4 5" key="2">
    <citation type="submission" date="2022-06" db="EMBL/GenBank/DDBJ databases">
        <title>Genomic Encyclopedia of Type Strains, Phase I: the one thousand microbial genomes (KMG-I) project.</title>
        <authorList>
            <person name="Kyrpides N."/>
        </authorList>
    </citation>
    <scope>NUCLEOTIDE SEQUENCE [LARGE SCALE GENOMIC DNA]</scope>
    <source>
        <strain evidence="4 5">DSM 43889</strain>
    </source>
</reference>
<feature type="compositionally biased region" description="Basic and acidic residues" evidence="1">
    <location>
        <begin position="365"/>
        <end position="374"/>
    </location>
</feature>
<evidence type="ECO:0000259" key="3">
    <source>
        <dbReference type="Pfam" id="PF22725"/>
    </source>
</evidence>
<gene>
    <name evidence="4" type="ORF">G443_001348</name>
</gene>
<dbReference type="SUPFAM" id="SSF55347">
    <property type="entry name" value="Glyceraldehyde-3-phosphate dehydrogenase-like, C-terminal domain"/>
    <property type="match status" value="1"/>
</dbReference>
<dbReference type="SUPFAM" id="SSF51735">
    <property type="entry name" value="NAD(P)-binding Rossmann-fold domains"/>
    <property type="match status" value="1"/>
</dbReference>
<name>A0ABT1JFY4_ACTCY</name>
<feature type="domain" description="Gfo/Idh/MocA-like oxidoreductase N-terminal" evidence="2">
    <location>
        <begin position="16"/>
        <end position="134"/>
    </location>
</feature>
<evidence type="ECO:0000313" key="5">
    <source>
        <dbReference type="Proteomes" id="UP000791080"/>
    </source>
</evidence>
<dbReference type="Gene3D" id="3.30.360.10">
    <property type="entry name" value="Dihydrodipicolinate Reductase, domain 2"/>
    <property type="match status" value="1"/>
</dbReference>
<feature type="region of interest" description="Disordered" evidence="1">
    <location>
        <begin position="365"/>
        <end position="389"/>
    </location>
</feature>
<evidence type="ECO:0000256" key="1">
    <source>
        <dbReference type="SAM" id="MobiDB-lite"/>
    </source>
</evidence>
<dbReference type="PANTHER" id="PTHR43708:SF8">
    <property type="entry name" value="OXIDOREDUCTASE"/>
    <property type="match status" value="1"/>
</dbReference>
<accession>A0ABT1JFY4</accession>
<dbReference type="InterPro" id="IPR055170">
    <property type="entry name" value="GFO_IDH_MocA-like_dom"/>
</dbReference>
<dbReference type="RefSeq" id="WP_081715727.1">
    <property type="nucleotide sequence ID" value="NZ_AUBJ02000001.1"/>
</dbReference>
<dbReference type="EMBL" id="AUBJ02000001">
    <property type="protein sequence ID" value="MCP2331078.1"/>
    <property type="molecule type" value="Genomic_DNA"/>
</dbReference>